<evidence type="ECO:0000256" key="4">
    <source>
        <dbReference type="ARBA" id="ARBA00022958"/>
    </source>
</evidence>
<feature type="domain" description="TrmE-type G" evidence="8">
    <location>
        <begin position="220"/>
        <end position="377"/>
    </location>
</feature>
<dbReference type="InterPro" id="IPR025867">
    <property type="entry name" value="MnmE_helical"/>
</dbReference>
<comment type="subunit">
    <text evidence="6">Homodimer. Heterotetramer of two MnmE and two MnmG subunits.</text>
</comment>
<proteinExistence type="inferred from homology"/>
<protein>
    <recommendedName>
        <fullName evidence="6">tRNA modification GTPase MnmE</fullName>
        <ecNumber evidence="6">3.6.-.-</ecNumber>
    </recommendedName>
</protein>
<dbReference type="InterPro" id="IPR004520">
    <property type="entry name" value="GTPase_MnmE"/>
</dbReference>
<feature type="binding site" evidence="6">
    <location>
        <position position="25"/>
    </location>
    <ligand>
        <name>(6S)-5-formyl-5,6,7,8-tetrahydrofolate</name>
        <dbReference type="ChEBI" id="CHEBI:57457"/>
    </ligand>
</feature>
<dbReference type="HAMAP" id="MF_00379">
    <property type="entry name" value="GTPase_MnmE"/>
    <property type="match status" value="1"/>
</dbReference>
<evidence type="ECO:0000256" key="5">
    <source>
        <dbReference type="ARBA" id="ARBA00023134"/>
    </source>
</evidence>
<dbReference type="NCBIfam" id="TIGR00450">
    <property type="entry name" value="mnmE_trmE_thdF"/>
    <property type="match status" value="1"/>
</dbReference>
<feature type="binding site" evidence="6">
    <location>
        <begin position="358"/>
        <end position="360"/>
    </location>
    <ligand>
        <name>GTP</name>
        <dbReference type="ChEBI" id="CHEBI:37565"/>
    </ligand>
</feature>
<feature type="binding site" evidence="6">
    <location>
        <position position="255"/>
    </location>
    <ligand>
        <name>Mg(2+)</name>
        <dbReference type="ChEBI" id="CHEBI:18420"/>
    </ligand>
</feature>
<dbReference type="SUPFAM" id="SSF52540">
    <property type="entry name" value="P-loop containing nucleoside triphosphate hydrolases"/>
    <property type="match status" value="1"/>
</dbReference>
<dbReference type="Gene3D" id="3.30.1360.120">
    <property type="entry name" value="Probable tRNA modification gtpase trme, domain 1"/>
    <property type="match status" value="1"/>
</dbReference>
<dbReference type="Gene3D" id="3.40.50.300">
    <property type="entry name" value="P-loop containing nucleotide triphosphate hydrolases"/>
    <property type="match status" value="1"/>
</dbReference>
<dbReference type="STRING" id="856793.MICA_22"/>
<dbReference type="Proteomes" id="UP000009286">
    <property type="component" value="Chromosome"/>
</dbReference>
<feature type="binding site" evidence="6">
    <location>
        <begin position="274"/>
        <end position="277"/>
    </location>
    <ligand>
        <name>GTP</name>
        <dbReference type="ChEBI" id="CHEBI:37565"/>
    </ligand>
</feature>
<dbReference type="InterPro" id="IPR005225">
    <property type="entry name" value="Small_GTP-bd"/>
</dbReference>
<dbReference type="RefSeq" id="WP_014101593.1">
    <property type="nucleotide sequence ID" value="NC_016026.1"/>
</dbReference>
<dbReference type="InterPro" id="IPR027417">
    <property type="entry name" value="P-loop_NTPase"/>
</dbReference>
<name>G2KLD4_MICAA</name>
<dbReference type="PROSITE" id="PS51709">
    <property type="entry name" value="G_TRME"/>
    <property type="match status" value="1"/>
</dbReference>
<dbReference type="CDD" id="cd14858">
    <property type="entry name" value="TrmE_N"/>
    <property type="match status" value="1"/>
</dbReference>
<dbReference type="InterPro" id="IPR018948">
    <property type="entry name" value="GTP-bd_TrmE_N"/>
</dbReference>
<dbReference type="FunFam" id="3.30.1360.120:FF:000007">
    <property type="entry name" value="tRNA modification GTPase GTPBP3, mitochondrial"/>
    <property type="match status" value="1"/>
</dbReference>
<evidence type="ECO:0000256" key="6">
    <source>
        <dbReference type="HAMAP-Rule" id="MF_00379"/>
    </source>
</evidence>
<dbReference type="GO" id="GO:0046872">
    <property type="term" value="F:metal ion binding"/>
    <property type="evidence" value="ECO:0007669"/>
    <property type="project" value="UniProtKB-KW"/>
</dbReference>
<keyword evidence="3 6" id="KW-0547">Nucleotide-binding</keyword>
<dbReference type="InterPro" id="IPR006073">
    <property type="entry name" value="GTP-bd"/>
</dbReference>
<evidence type="ECO:0000256" key="3">
    <source>
        <dbReference type="ARBA" id="ARBA00022741"/>
    </source>
</evidence>
<feature type="binding site" evidence="6">
    <location>
        <position position="84"/>
    </location>
    <ligand>
        <name>(6S)-5-formyl-5,6,7,8-tetrahydrofolate</name>
        <dbReference type="ChEBI" id="CHEBI:57457"/>
    </ligand>
</feature>
<dbReference type="GO" id="GO:0005737">
    <property type="term" value="C:cytoplasm"/>
    <property type="evidence" value="ECO:0007669"/>
    <property type="project" value="UniProtKB-SubCell"/>
</dbReference>
<comment type="function">
    <text evidence="6">Exhibits a very high intrinsic GTPase hydrolysis rate. Involved in the addition of a carboxymethylaminomethyl (cmnm) group at the wobble position (U34) of certain tRNAs, forming tRNA-cmnm(5)s(2)U34.</text>
</comment>
<feature type="binding site" evidence="6">
    <location>
        <begin position="249"/>
        <end position="255"/>
    </location>
    <ligand>
        <name>GTP</name>
        <dbReference type="ChEBI" id="CHEBI:37565"/>
    </ligand>
</feature>
<keyword evidence="6" id="KW-0479">Metal-binding</keyword>
<evidence type="ECO:0000256" key="7">
    <source>
        <dbReference type="RuleBase" id="RU003313"/>
    </source>
</evidence>
<dbReference type="Pfam" id="PF10396">
    <property type="entry name" value="TrmE_N"/>
    <property type="match status" value="1"/>
</dbReference>
<comment type="similarity">
    <text evidence="1 6 7">Belongs to the TRAFAC class TrmE-Era-EngA-EngB-Septin-like GTPase superfamily. TrmE GTPase family.</text>
</comment>
<feature type="binding site" evidence="6">
    <location>
        <position position="234"/>
    </location>
    <ligand>
        <name>Mg(2+)</name>
        <dbReference type="ChEBI" id="CHEBI:18420"/>
    </ligand>
</feature>
<dbReference type="CDD" id="cd04164">
    <property type="entry name" value="trmE"/>
    <property type="match status" value="1"/>
</dbReference>
<dbReference type="NCBIfam" id="NF003661">
    <property type="entry name" value="PRK05291.1-3"/>
    <property type="match status" value="1"/>
</dbReference>
<dbReference type="eggNOG" id="COG0486">
    <property type="taxonomic scope" value="Bacteria"/>
</dbReference>
<dbReference type="Gene3D" id="1.20.120.430">
    <property type="entry name" value="tRNA modification GTPase MnmE domain 2"/>
    <property type="match status" value="1"/>
</dbReference>
<comment type="caution">
    <text evidence="6">Lacks conserved residue(s) required for the propagation of feature annotation.</text>
</comment>
<evidence type="ECO:0000256" key="2">
    <source>
        <dbReference type="ARBA" id="ARBA00022694"/>
    </source>
</evidence>
<dbReference type="Pfam" id="PF01926">
    <property type="entry name" value="MMR_HSR1"/>
    <property type="match status" value="1"/>
</dbReference>
<accession>G2KLD4</accession>
<keyword evidence="6" id="KW-0378">Hydrolase</keyword>
<dbReference type="SUPFAM" id="SSF116878">
    <property type="entry name" value="TrmE connector domain"/>
    <property type="match status" value="1"/>
</dbReference>
<dbReference type="KEGG" id="mai:MICA_22"/>
<keyword evidence="6" id="KW-0460">Magnesium</keyword>
<keyword evidence="5 6" id="KW-0342">GTP-binding</keyword>
<dbReference type="InterPro" id="IPR031168">
    <property type="entry name" value="G_TrmE"/>
</dbReference>
<gene>
    <name evidence="6" type="primary">mnmE</name>
    <name evidence="6 9" type="synonym">trmE</name>
    <name evidence="9" type="ordered locus">MICA_22</name>
</gene>
<organism evidence="9 10">
    <name type="scientific">Micavibrio aeruginosavorus (strain ARL-13)</name>
    <dbReference type="NCBI Taxonomy" id="856793"/>
    <lineage>
        <taxon>Bacteria</taxon>
        <taxon>Pseudomonadati</taxon>
        <taxon>Bdellovibrionota</taxon>
        <taxon>Bdellovibrionia</taxon>
        <taxon>Bdellovibrionales</taxon>
        <taxon>Pseudobdellovibrionaceae</taxon>
        <taxon>Micavibrio</taxon>
    </lineage>
</organism>
<dbReference type="GO" id="GO:0003924">
    <property type="term" value="F:GTPase activity"/>
    <property type="evidence" value="ECO:0007669"/>
    <property type="project" value="UniProtKB-UniRule"/>
</dbReference>
<dbReference type="EC" id="3.6.-.-" evidence="6"/>
<dbReference type="GO" id="GO:0030488">
    <property type="term" value="P:tRNA methylation"/>
    <property type="evidence" value="ECO:0007669"/>
    <property type="project" value="TreeGrafter"/>
</dbReference>
<feature type="binding site" evidence="6">
    <location>
        <position position="124"/>
    </location>
    <ligand>
        <name>(6S)-5-formyl-5,6,7,8-tetrahydrofolate</name>
        <dbReference type="ChEBI" id="CHEBI:57457"/>
    </ligand>
</feature>
<dbReference type="HOGENOM" id="CLU_019624_3_1_5"/>
<feature type="binding site" evidence="6">
    <location>
        <position position="451"/>
    </location>
    <ligand>
        <name>(6S)-5-formyl-5,6,7,8-tetrahydrofolate</name>
        <dbReference type="ChEBI" id="CHEBI:57457"/>
    </ligand>
</feature>
<keyword evidence="2 6" id="KW-0819">tRNA processing</keyword>
<feature type="binding site" evidence="6">
    <location>
        <begin position="230"/>
        <end position="235"/>
    </location>
    <ligand>
        <name>GTP</name>
        <dbReference type="ChEBI" id="CHEBI:37565"/>
    </ligand>
</feature>
<dbReference type="PANTHER" id="PTHR42714:SF2">
    <property type="entry name" value="TRNA MODIFICATION GTPASE GTPBP3, MITOCHONDRIAL"/>
    <property type="match status" value="1"/>
</dbReference>
<keyword evidence="6" id="KW-0963">Cytoplasm</keyword>
<keyword evidence="4 6" id="KW-0630">Potassium</keyword>
<dbReference type="InterPro" id="IPR027368">
    <property type="entry name" value="MnmE_dom2"/>
</dbReference>
<evidence type="ECO:0000256" key="1">
    <source>
        <dbReference type="ARBA" id="ARBA00011043"/>
    </source>
</evidence>
<dbReference type="Pfam" id="PF12631">
    <property type="entry name" value="MnmE_helical"/>
    <property type="match status" value="1"/>
</dbReference>
<dbReference type="NCBIfam" id="TIGR00231">
    <property type="entry name" value="small_GTP"/>
    <property type="match status" value="1"/>
</dbReference>
<evidence type="ECO:0000313" key="10">
    <source>
        <dbReference type="Proteomes" id="UP000009286"/>
    </source>
</evidence>
<dbReference type="PRINTS" id="PR00326">
    <property type="entry name" value="GTP1OBG"/>
</dbReference>
<dbReference type="PANTHER" id="PTHR42714">
    <property type="entry name" value="TRNA MODIFICATION GTPASE GTPBP3"/>
    <property type="match status" value="1"/>
</dbReference>
<evidence type="ECO:0000259" key="8">
    <source>
        <dbReference type="PROSITE" id="PS51709"/>
    </source>
</evidence>
<dbReference type="GO" id="GO:0005525">
    <property type="term" value="F:GTP binding"/>
    <property type="evidence" value="ECO:0007669"/>
    <property type="project" value="UniProtKB-UniRule"/>
</dbReference>
<reference evidence="9 10" key="1">
    <citation type="journal article" date="2011" name="BMC Genomics">
        <title>Genomic insights into an obligate epibiotic bacterial predator: Micavibrio aeruginosavorus ARL-13.</title>
        <authorList>
            <person name="Wang Z."/>
            <person name="Kadouri D."/>
            <person name="Wu M."/>
        </authorList>
    </citation>
    <scope>NUCLEOTIDE SEQUENCE [LARGE SCALE GENOMIC DNA]</scope>
    <source>
        <strain evidence="9 10">ARL-13</strain>
    </source>
</reference>
<evidence type="ECO:0000313" key="9">
    <source>
        <dbReference type="EMBL" id="AEP08370.1"/>
    </source>
</evidence>
<feature type="binding site" evidence="6">
    <location>
        <begin position="337"/>
        <end position="340"/>
    </location>
    <ligand>
        <name>GTP</name>
        <dbReference type="ChEBI" id="CHEBI:37565"/>
    </ligand>
</feature>
<comment type="cofactor">
    <cofactor evidence="6">
        <name>K(+)</name>
        <dbReference type="ChEBI" id="CHEBI:29103"/>
    </cofactor>
    <text evidence="6">Binds 1 potassium ion per subunit.</text>
</comment>
<dbReference type="InterPro" id="IPR027266">
    <property type="entry name" value="TrmE/GcvT-like"/>
</dbReference>
<dbReference type="GO" id="GO:0002098">
    <property type="term" value="P:tRNA wobble uridine modification"/>
    <property type="evidence" value="ECO:0007669"/>
    <property type="project" value="TreeGrafter"/>
</dbReference>
<dbReference type="OrthoDB" id="9805918at2"/>
<dbReference type="EMBL" id="CP002382">
    <property type="protein sequence ID" value="AEP08370.1"/>
    <property type="molecule type" value="Genomic_DNA"/>
</dbReference>
<dbReference type="AlphaFoldDB" id="G2KLD4"/>
<sequence length="451" mass="48431">MTASHTDTIYALATPPGRGGVAVVRVSGAGAHKSAAVIAGAKPLIPRMTTLRLLRDPQQGAVIDHAMVIGFSGPVSFTGEDVVEYHLHGGPAVVRAMLGALKNQPGHRMAEPGEFTRRAFENGKMDLTAAEAVADLIHAETQLQAQQALRQMDGALSSLYEGWRDQLKRALAHLEADLDFPDEDLPDGVAEQVTPVILDLIEDVQAHLNDNRRGERLRDGIHIAVIGAPNAGKSSLVNALAKRDVAIVSDQAGTTRDVIEVHLDLNGYPVILADTAGLRPDQIGTSGADAIEGEGIRRALQRAESADIRMLVFDATDDTLDHHTLGLVDENCIIVANKADTEGSRPVDITGYTAIDVSARTGQGMDGLINAMIERLEQVVGRREAPSLTRARHRDALEQCRGHLTRALAAPLPELMAEDVRLALRALGRITGRVDVEDLLDVIFRDFCIGK</sequence>
<keyword evidence="10" id="KW-1185">Reference proteome</keyword>
<comment type="subcellular location">
    <subcellularLocation>
        <location evidence="6">Cytoplasm</location>
    </subcellularLocation>
</comment>